<protein>
    <recommendedName>
        <fullName evidence="3">Haloacid dehalogenase</fullName>
    </recommendedName>
</protein>
<gene>
    <name evidence="1" type="ORF">AXX12_10340</name>
</gene>
<dbReference type="OrthoDB" id="9781769at2"/>
<evidence type="ECO:0000313" key="1">
    <source>
        <dbReference type="EMBL" id="KYZ76800.1"/>
    </source>
</evidence>
<sequence length="229" mass="25243">MKILFWDIDGTLIKTGKAGLYAFEQATAEIWSQPVDFAQIKTSGMTDFSIAAEIIETVTGRGATPAEVITLAKRYEQLLPNHLDVREGRVLPSIREILDALHQRSDCMSLLLTGNSRLGAELKLRKFGLDHYFNFDNSAFCNCNLTRDEVAAGALAITRSMTTQNIQSVFVIGDTPNDIRCGKDIGAFTLGVATGTYSLQQLRECSPWWAVESLPSAATFMARLEEARS</sequence>
<dbReference type="InterPro" id="IPR036412">
    <property type="entry name" value="HAD-like_sf"/>
</dbReference>
<dbReference type="SFLD" id="SFLDS00003">
    <property type="entry name" value="Haloacid_Dehalogenase"/>
    <property type="match status" value="1"/>
</dbReference>
<dbReference type="Pfam" id="PF13419">
    <property type="entry name" value="HAD_2"/>
    <property type="match status" value="1"/>
</dbReference>
<dbReference type="InterPro" id="IPR041492">
    <property type="entry name" value="HAD_2"/>
</dbReference>
<dbReference type="EMBL" id="LSGP01000017">
    <property type="protein sequence ID" value="KYZ76800.1"/>
    <property type="molecule type" value="Genomic_DNA"/>
</dbReference>
<dbReference type="Proteomes" id="UP000076268">
    <property type="component" value="Unassembled WGS sequence"/>
</dbReference>
<evidence type="ECO:0008006" key="3">
    <source>
        <dbReference type="Google" id="ProtNLM"/>
    </source>
</evidence>
<dbReference type="InterPro" id="IPR050155">
    <property type="entry name" value="HAD-like_hydrolase_sf"/>
</dbReference>
<dbReference type="InterPro" id="IPR023214">
    <property type="entry name" value="HAD_sf"/>
</dbReference>
<dbReference type="GO" id="GO:0006281">
    <property type="term" value="P:DNA repair"/>
    <property type="evidence" value="ECO:0007669"/>
    <property type="project" value="TreeGrafter"/>
</dbReference>
<proteinExistence type="predicted"/>
<organism evidence="1 2">
    <name type="scientific">Anaerosporomusa subterranea</name>
    <dbReference type="NCBI Taxonomy" id="1794912"/>
    <lineage>
        <taxon>Bacteria</taxon>
        <taxon>Bacillati</taxon>
        <taxon>Bacillota</taxon>
        <taxon>Negativicutes</taxon>
        <taxon>Acetonemataceae</taxon>
        <taxon>Anaerosporomusa</taxon>
    </lineage>
</organism>
<dbReference type="SUPFAM" id="SSF56784">
    <property type="entry name" value="HAD-like"/>
    <property type="match status" value="1"/>
</dbReference>
<dbReference type="Gene3D" id="3.40.50.1000">
    <property type="entry name" value="HAD superfamily/HAD-like"/>
    <property type="match status" value="1"/>
</dbReference>
<reference evidence="1 2" key="1">
    <citation type="submission" date="2016-02" db="EMBL/GenBank/DDBJ databases">
        <title>Anaerosporomusa subterraneum gen. nov., sp. nov., a spore-forming obligate anaerobe isolated from saprolite.</title>
        <authorList>
            <person name="Choi J.K."/>
            <person name="Shah M."/>
            <person name="Yee N."/>
        </authorList>
    </citation>
    <scope>NUCLEOTIDE SEQUENCE [LARGE SCALE GENOMIC DNA]</scope>
    <source>
        <strain evidence="1 2">RU4</strain>
    </source>
</reference>
<dbReference type="AlphaFoldDB" id="A0A154BSJ7"/>
<dbReference type="Gene3D" id="1.10.150.240">
    <property type="entry name" value="Putative phosphatase, domain 2"/>
    <property type="match status" value="1"/>
</dbReference>
<keyword evidence="2" id="KW-1185">Reference proteome</keyword>
<dbReference type="STRING" id="1794912.AXX12_10340"/>
<dbReference type="InterPro" id="IPR023198">
    <property type="entry name" value="PGP-like_dom2"/>
</dbReference>
<dbReference type="PANTHER" id="PTHR43434">
    <property type="entry name" value="PHOSPHOGLYCOLATE PHOSPHATASE"/>
    <property type="match status" value="1"/>
</dbReference>
<accession>A0A154BSJ7</accession>
<dbReference type="GO" id="GO:0008967">
    <property type="term" value="F:phosphoglycolate phosphatase activity"/>
    <property type="evidence" value="ECO:0007669"/>
    <property type="project" value="TreeGrafter"/>
</dbReference>
<dbReference type="SFLD" id="SFLDG01129">
    <property type="entry name" value="C1.5:_HAD__Beta-PGM__Phosphata"/>
    <property type="match status" value="1"/>
</dbReference>
<dbReference type="PANTHER" id="PTHR43434:SF22">
    <property type="entry name" value="PHOSPHOGLYCOLATE PHOSPHATASE"/>
    <property type="match status" value="1"/>
</dbReference>
<comment type="caution">
    <text evidence="1">The sequence shown here is derived from an EMBL/GenBank/DDBJ whole genome shotgun (WGS) entry which is preliminary data.</text>
</comment>
<evidence type="ECO:0000313" key="2">
    <source>
        <dbReference type="Proteomes" id="UP000076268"/>
    </source>
</evidence>
<name>A0A154BSJ7_ANASB</name>